<dbReference type="GO" id="GO:0046983">
    <property type="term" value="F:protein dimerization activity"/>
    <property type="evidence" value="ECO:0007669"/>
    <property type="project" value="InterPro"/>
</dbReference>
<keyword evidence="6 14" id="KW-0418">Kinase</keyword>
<dbReference type="Gene3D" id="3.30.565.10">
    <property type="entry name" value="Histidine kinase-like ATPase, C-terminal domain"/>
    <property type="match status" value="1"/>
</dbReference>
<evidence type="ECO:0000256" key="6">
    <source>
        <dbReference type="ARBA" id="ARBA00022777"/>
    </source>
</evidence>
<feature type="domain" description="Histidine kinase/HSP90-like ATPase" evidence="11">
    <location>
        <begin position="283"/>
        <end position="374"/>
    </location>
</feature>
<dbReference type="InterPro" id="IPR055558">
    <property type="entry name" value="DUF7134"/>
</dbReference>
<gene>
    <name evidence="14" type="ORF">CLV63_111146</name>
</gene>
<proteinExistence type="predicted"/>
<name>A0A2P8DH62_9ACTN</name>
<evidence type="ECO:0000256" key="8">
    <source>
        <dbReference type="ARBA" id="ARBA00023012"/>
    </source>
</evidence>
<evidence type="ECO:0000259" key="12">
    <source>
        <dbReference type="Pfam" id="PF07730"/>
    </source>
</evidence>
<evidence type="ECO:0000313" key="15">
    <source>
        <dbReference type="Proteomes" id="UP000240542"/>
    </source>
</evidence>
<keyword evidence="4" id="KW-0808">Transferase</keyword>
<evidence type="ECO:0000256" key="4">
    <source>
        <dbReference type="ARBA" id="ARBA00022679"/>
    </source>
</evidence>
<feature type="domain" description="DUF7134" evidence="13">
    <location>
        <begin position="4"/>
        <end position="151"/>
    </location>
</feature>
<feature type="transmembrane region" description="Helical" evidence="10">
    <location>
        <begin position="55"/>
        <end position="73"/>
    </location>
</feature>
<dbReference type="SUPFAM" id="SSF55874">
    <property type="entry name" value="ATPase domain of HSP90 chaperone/DNA topoisomerase II/histidine kinase"/>
    <property type="match status" value="1"/>
</dbReference>
<keyword evidence="10" id="KW-1133">Transmembrane helix</keyword>
<dbReference type="CDD" id="cd16917">
    <property type="entry name" value="HATPase_UhpB-NarQ-NarX-like"/>
    <property type="match status" value="1"/>
</dbReference>
<keyword evidence="3" id="KW-0597">Phosphoprotein</keyword>
<evidence type="ECO:0000313" key="14">
    <source>
        <dbReference type="EMBL" id="PSK96551.1"/>
    </source>
</evidence>
<evidence type="ECO:0000256" key="2">
    <source>
        <dbReference type="ARBA" id="ARBA00012438"/>
    </source>
</evidence>
<feature type="transmembrane region" description="Helical" evidence="10">
    <location>
        <begin position="128"/>
        <end position="144"/>
    </location>
</feature>
<dbReference type="Pfam" id="PF23539">
    <property type="entry name" value="DUF7134"/>
    <property type="match status" value="1"/>
</dbReference>
<evidence type="ECO:0000256" key="5">
    <source>
        <dbReference type="ARBA" id="ARBA00022741"/>
    </source>
</evidence>
<comment type="catalytic activity">
    <reaction evidence="1">
        <text>ATP + protein L-histidine = ADP + protein N-phospho-L-histidine.</text>
        <dbReference type="EC" id="2.7.13.3"/>
    </reaction>
</comment>
<feature type="region of interest" description="Disordered" evidence="9">
    <location>
        <begin position="378"/>
        <end position="445"/>
    </location>
</feature>
<accession>A0A2P8DH62</accession>
<dbReference type="GO" id="GO:0005524">
    <property type="term" value="F:ATP binding"/>
    <property type="evidence" value="ECO:0007669"/>
    <property type="project" value="UniProtKB-KW"/>
</dbReference>
<evidence type="ECO:0000256" key="1">
    <source>
        <dbReference type="ARBA" id="ARBA00000085"/>
    </source>
</evidence>
<dbReference type="Gene3D" id="1.20.5.1930">
    <property type="match status" value="1"/>
</dbReference>
<keyword evidence="10" id="KW-0472">Membrane</keyword>
<comment type="caution">
    <text evidence="14">The sequence shown here is derived from an EMBL/GenBank/DDBJ whole genome shotgun (WGS) entry which is preliminary data.</text>
</comment>
<reference evidence="14 15" key="1">
    <citation type="submission" date="2018-03" db="EMBL/GenBank/DDBJ databases">
        <title>Genomic Encyclopedia of Archaeal and Bacterial Type Strains, Phase II (KMG-II): from individual species to whole genera.</title>
        <authorList>
            <person name="Goeker M."/>
        </authorList>
    </citation>
    <scope>NUCLEOTIDE SEQUENCE [LARGE SCALE GENOMIC DNA]</scope>
    <source>
        <strain evidence="14 15">DSM 45312</strain>
    </source>
</reference>
<dbReference type="InterPro" id="IPR036890">
    <property type="entry name" value="HATPase_C_sf"/>
</dbReference>
<dbReference type="PANTHER" id="PTHR24421">
    <property type="entry name" value="NITRATE/NITRITE SENSOR PROTEIN NARX-RELATED"/>
    <property type="match status" value="1"/>
</dbReference>
<evidence type="ECO:0000256" key="10">
    <source>
        <dbReference type="SAM" id="Phobius"/>
    </source>
</evidence>
<dbReference type="EC" id="2.7.13.3" evidence="2"/>
<dbReference type="EMBL" id="PYGA01000011">
    <property type="protein sequence ID" value="PSK96551.1"/>
    <property type="molecule type" value="Genomic_DNA"/>
</dbReference>
<dbReference type="GO" id="GO:0000155">
    <property type="term" value="F:phosphorelay sensor kinase activity"/>
    <property type="evidence" value="ECO:0007669"/>
    <property type="project" value="InterPro"/>
</dbReference>
<dbReference type="InterPro" id="IPR003594">
    <property type="entry name" value="HATPase_dom"/>
</dbReference>
<keyword evidence="8" id="KW-0902">Two-component regulatory system</keyword>
<dbReference type="Proteomes" id="UP000240542">
    <property type="component" value="Unassembled WGS sequence"/>
</dbReference>
<evidence type="ECO:0000256" key="9">
    <source>
        <dbReference type="SAM" id="MobiDB-lite"/>
    </source>
</evidence>
<dbReference type="Pfam" id="PF02518">
    <property type="entry name" value="HATPase_c"/>
    <property type="match status" value="1"/>
</dbReference>
<dbReference type="AlphaFoldDB" id="A0A2P8DH62"/>
<feature type="domain" description="Signal transduction histidine kinase subgroup 3 dimerisation and phosphoacceptor" evidence="12">
    <location>
        <begin position="169"/>
        <end position="235"/>
    </location>
</feature>
<dbReference type="PANTHER" id="PTHR24421:SF10">
    <property type="entry name" value="NITRATE_NITRITE SENSOR PROTEIN NARQ"/>
    <property type="match status" value="1"/>
</dbReference>
<protein>
    <recommendedName>
        <fullName evidence="2">histidine kinase</fullName>
        <ecNumber evidence="2">2.7.13.3</ecNumber>
    </recommendedName>
</protein>
<dbReference type="GO" id="GO:0016020">
    <property type="term" value="C:membrane"/>
    <property type="evidence" value="ECO:0007669"/>
    <property type="project" value="InterPro"/>
</dbReference>
<organism evidence="14 15">
    <name type="scientific">Murinocardiopsis flavida</name>
    <dbReference type="NCBI Taxonomy" id="645275"/>
    <lineage>
        <taxon>Bacteria</taxon>
        <taxon>Bacillati</taxon>
        <taxon>Actinomycetota</taxon>
        <taxon>Actinomycetes</taxon>
        <taxon>Streptosporangiales</taxon>
        <taxon>Nocardiopsidaceae</taxon>
        <taxon>Murinocardiopsis</taxon>
    </lineage>
</organism>
<evidence type="ECO:0000259" key="13">
    <source>
        <dbReference type="Pfam" id="PF23539"/>
    </source>
</evidence>
<dbReference type="InterPro" id="IPR011712">
    <property type="entry name" value="Sig_transdc_His_kin_sub3_dim/P"/>
</dbReference>
<evidence type="ECO:0000256" key="7">
    <source>
        <dbReference type="ARBA" id="ARBA00022840"/>
    </source>
</evidence>
<feature type="transmembrane region" description="Helical" evidence="10">
    <location>
        <begin position="97"/>
        <end position="116"/>
    </location>
</feature>
<dbReference type="Pfam" id="PF07730">
    <property type="entry name" value="HisKA_3"/>
    <property type="match status" value="1"/>
</dbReference>
<dbReference type="InterPro" id="IPR050482">
    <property type="entry name" value="Sensor_HK_TwoCompSys"/>
</dbReference>
<evidence type="ECO:0000256" key="3">
    <source>
        <dbReference type="ARBA" id="ARBA00022553"/>
    </source>
</evidence>
<keyword evidence="5" id="KW-0547">Nucleotide-binding</keyword>
<feature type="compositionally biased region" description="Gly residues" evidence="9">
    <location>
        <begin position="432"/>
        <end position="445"/>
    </location>
</feature>
<keyword evidence="10" id="KW-0812">Transmembrane</keyword>
<feature type="compositionally biased region" description="Basic and acidic residues" evidence="9">
    <location>
        <begin position="416"/>
        <end position="430"/>
    </location>
</feature>
<sequence length="445" mass="45261">MLGDAVAAVVYLAVLAGQVLARVGDGASGLPLWADLVVVAGMSVPVALRRYRPVPVFWGVLALSVAAALLGVVREPMVGAALTLYTMAAADARRSWVPAWIVGSLSAAAAVLLVLSGPSRGPGIEADMSVGVGVLLLAFSWSLGRGTRDRRLATERFARQHAEQAVAEERLRIAREMHDVVAHSLGLITVKAGVANHVAQARPEEGRDALRVIESTGREALIELRRVLDVLRSPAEGSEAEAAPAPPAPDLAGLPALAERAALTGVRVDLEVDVPVRLPEGVALTVYRIVQEALTNVARHAAPARASVLVAADSGDVRVEIADDGPGARTLPDVRGTGAGHGLIGMAERVAMHHGTFTAGPRPGRGFRVAVVLPGAGGTPVPPAGADVRTQQVGGAETAGAETGGAEAAGGEPGGEDGRRSSGHGRRAEPGSRGGGRGGRGGASG</sequence>
<evidence type="ECO:0000259" key="11">
    <source>
        <dbReference type="Pfam" id="PF02518"/>
    </source>
</evidence>
<keyword evidence="15" id="KW-1185">Reference proteome</keyword>
<keyword evidence="7" id="KW-0067">ATP-binding</keyword>
<feature type="compositionally biased region" description="Low complexity" evidence="9">
    <location>
        <begin position="394"/>
        <end position="406"/>
    </location>
</feature>